<dbReference type="Gene3D" id="3.40.50.720">
    <property type="entry name" value="NAD(P)-binding Rossmann-like Domain"/>
    <property type="match status" value="1"/>
</dbReference>
<dbReference type="SUPFAM" id="SSF51735">
    <property type="entry name" value="NAD(P)-binding Rossmann-fold domains"/>
    <property type="match status" value="1"/>
</dbReference>
<name>A0A136PPN9_9ACTN</name>
<dbReference type="EMBL" id="LRQV01000076">
    <property type="protein sequence ID" value="KXK60328.1"/>
    <property type="molecule type" value="Genomic_DNA"/>
</dbReference>
<dbReference type="RefSeq" id="WP_067368450.1">
    <property type="nucleotide sequence ID" value="NZ_JBIUBN010000034.1"/>
</dbReference>
<organism evidence="3 4">
    <name type="scientific">Micromonospora rosaria</name>
    <dbReference type="NCBI Taxonomy" id="47874"/>
    <lineage>
        <taxon>Bacteria</taxon>
        <taxon>Bacillati</taxon>
        <taxon>Actinomycetota</taxon>
        <taxon>Actinomycetes</taxon>
        <taxon>Micromonosporales</taxon>
        <taxon>Micromonosporaceae</taxon>
        <taxon>Micromonospora</taxon>
    </lineage>
</organism>
<proteinExistence type="predicted"/>
<keyword evidence="1" id="KW-0560">Oxidoreductase</keyword>
<evidence type="ECO:0000256" key="1">
    <source>
        <dbReference type="ARBA" id="ARBA00023002"/>
    </source>
</evidence>
<dbReference type="InterPro" id="IPR036291">
    <property type="entry name" value="NAD(P)-bd_dom_sf"/>
</dbReference>
<keyword evidence="4" id="KW-1185">Reference proteome</keyword>
<dbReference type="Proteomes" id="UP000070620">
    <property type="component" value="Unassembled WGS sequence"/>
</dbReference>
<reference evidence="3 4" key="1">
    <citation type="submission" date="2016-01" db="EMBL/GenBank/DDBJ databases">
        <title>Whole genome sequence and analysis of Micromonospora rosaria DSM 803, which can produce antibacterial substance rosamicin.</title>
        <authorList>
            <person name="Yang H."/>
            <person name="He X."/>
            <person name="Zhu D."/>
        </authorList>
    </citation>
    <scope>NUCLEOTIDE SEQUENCE [LARGE SCALE GENOMIC DNA]</scope>
    <source>
        <strain evidence="3 4">DSM 803</strain>
    </source>
</reference>
<dbReference type="OrthoDB" id="5738121at2"/>
<feature type="domain" description="Pyrroline-5-carboxylate reductase catalytic N-terminal" evidence="2">
    <location>
        <begin position="2"/>
        <end position="93"/>
    </location>
</feature>
<evidence type="ECO:0000259" key="2">
    <source>
        <dbReference type="Pfam" id="PF03807"/>
    </source>
</evidence>
<dbReference type="Pfam" id="PF03807">
    <property type="entry name" value="F420_oxidored"/>
    <property type="match status" value="1"/>
</dbReference>
<dbReference type="InterPro" id="IPR051267">
    <property type="entry name" value="STEAP_metalloreductase"/>
</dbReference>
<accession>A0A136PPN9</accession>
<protein>
    <submittedName>
        <fullName evidence="3">NADP oxidoreductase</fullName>
    </submittedName>
</protein>
<gene>
    <name evidence="3" type="ORF">AWW66_19620</name>
</gene>
<comment type="caution">
    <text evidence="3">The sequence shown here is derived from an EMBL/GenBank/DDBJ whole genome shotgun (WGS) entry which is preliminary data.</text>
</comment>
<dbReference type="InterPro" id="IPR028939">
    <property type="entry name" value="P5C_Rdtase_cat_N"/>
</dbReference>
<evidence type="ECO:0000313" key="4">
    <source>
        <dbReference type="Proteomes" id="UP000070620"/>
    </source>
</evidence>
<evidence type="ECO:0000313" key="3">
    <source>
        <dbReference type="EMBL" id="KXK60328.1"/>
    </source>
</evidence>
<dbReference type="PANTHER" id="PTHR14239">
    <property type="entry name" value="DUDULIN-RELATED"/>
    <property type="match status" value="1"/>
</dbReference>
<dbReference type="GO" id="GO:0016491">
    <property type="term" value="F:oxidoreductase activity"/>
    <property type="evidence" value="ECO:0007669"/>
    <property type="project" value="UniProtKB-KW"/>
</dbReference>
<dbReference type="AlphaFoldDB" id="A0A136PPN9"/>
<sequence>MRIGILGTGTLATALALGWSRAGHDISIAGRSPDRAEAAAKTSGARARRLPDVAVDADVVLLALHWEGIADILTEAGAPAGSLAGVPLIDPTNAVEHGVGVLRTGSGRAIAQHVADLAPGAHVVKAFHLFPSTRWTAPASSPVTVAMCGDEPRALEVVGSLVRDVGGVPAVVGGLDRARQLEEVAGFVIALAFAGVDPQTAIPAVPSSRADDSPPQP</sequence>